<dbReference type="RefSeq" id="WP_004665440.1">
    <property type="nucleotide sequence ID" value="NZ_LGLL01000048.1"/>
</dbReference>
<dbReference type="CDD" id="cd19410">
    <property type="entry name" value="HK9-like_sensor"/>
    <property type="match status" value="1"/>
</dbReference>
<dbReference type="InterPro" id="IPR029787">
    <property type="entry name" value="Nucleotide_cyclase"/>
</dbReference>
<evidence type="ECO:0000313" key="11">
    <source>
        <dbReference type="Proteomes" id="UP000037836"/>
    </source>
</evidence>
<dbReference type="EMBL" id="RBQX01000105">
    <property type="protein sequence ID" value="RMQ18330.1"/>
    <property type="molecule type" value="Genomic_DNA"/>
</dbReference>
<evidence type="ECO:0000313" key="9">
    <source>
        <dbReference type="EMBL" id="RMO42106.1"/>
    </source>
</evidence>
<dbReference type="Gene3D" id="3.30.450.40">
    <property type="match status" value="1"/>
</dbReference>
<dbReference type="Gene3D" id="3.30.70.270">
    <property type="match status" value="1"/>
</dbReference>
<feature type="domain" description="GGDEF" evidence="6">
    <location>
        <begin position="435"/>
        <end position="568"/>
    </location>
</feature>
<accession>A0A0P9RUT2</accession>
<dbReference type="Proteomes" id="UP000272471">
    <property type="component" value="Unassembled WGS sequence"/>
</dbReference>
<feature type="transmembrane region" description="Helical" evidence="5">
    <location>
        <begin position="12"/>
        <end position="33"/>
    </location>
</feature>
<dbReference type="EMBL" id="LGLO01000051">
    <property type="protein sequence ID" value="KPC44338.1"/>
    <property type="molecule type" value="Genomic_DNA"/>
</dbReference>
<organism evidence="10 12">
    <name type="scientific">Pseudomonas savastanoi pv. glycinea</name>
    <name type="common">Pseudomonas syringae pv. glycinea</name>
    <dbReference type="NCBI Taxonomy" id="318"/>
    <lineage>
        <taxon>Bacteria</taxon>
        <taxon>Pseudomonadati</taxon>
        <taxon>Pseudomonadota</taxon>
        <taxon>Gammaproteobacteria</taxon>
        <taxon>Pseudomonadales</taxon>
        <taxon>Pseudomonadaceae</taxon>
        <taxon>Pseudomonas</taxon>
    </lineage>
</organism>
<evidence type="ECO:0000256" key="5">
    <source>
        <dbReference type="SAM" id="Phobius"/>
    </source>
</evidence>
<dbReference type="Proteomes" id="UP000280599">
    <property type="component" value="Unassembled WGS sequence"/>
</dbReference>
<comment type="cofactor">
    <cofactor evidence="1">
        <name>Mg(2+)</name>
        <dbReference type="ChEBI" id="CHEBI:18420"/>
    </cofactor>
</comment>
<dbReference type="GO" id="GO:0052621">
    <property type="term" value="F:diguanylate cyclase activity"/>
    <property type="evidence" value="ECO:0007669"/>
    <property type="project" value="UniProtKB-EC"/>
</dbReference>
<dbReference type="PANTHER" id="PTHR45138:SF9">
    <property type="entry name" value="DIGUANYLATE CYCLASE DGCM-RELATED"/>
    <property type="match status" value="1"/>
</dbReference>
<dbReference type="Proteomes" id="UP000273536">
    <property type="component" value="Unassembled WGS sequence"/>
</dbReference>
<dbReference type="Proteomes" id="UP000037836">
    <property type="component" value="Unassembled WGS sequence"/>
</dbReference>
<dbReference type="PROSITE" id="PS50887">
    <property type="entry name" value="GGDEF"/>
    <property type="match status" value="1"/>
</dbReference>
<dbReference type="FunFam" id="3.30.70.270:FF:000001">
    <property type="entry name" value="Diguanylate cyclase domain protein"/>
    <property type="match status" value="1"/>
</dbReference>
<evidence type="ECO:0000313" key="8">
    <source>
        <dbReference type="EMBL" id="RMO33208.1"/>
    </source>
</evidence>
<dbReference type="InterPro" id="IPR003018">
    <property type="entry name" value="GAF"/>
</dbReference>
<evidence type="ECO:0000256" key="2">
    <source>
        <dbReference type="ARBA" id="ARBA00004533"/>
    </source>
</evidence>
<comment type="caution">
    <text evidence="10">The sequence shown here is derived from an EMBL/GenBank/DDBJ whole genome shotgun (WGS) entry which is preliminary data.</text>
</comment>
<dbReference type="InterPro" id="IPR043128">
    <property type="entry name" value="Rev_trsase/Diguanyl_cyclase"/>
</dbReference>
<dbReference type="InterPro" id="IPR050469">
    <property type="entry name" value="Diguanylate_Cyclase"/>
</dbReference>
<keyword evidence="11" id="KW-1185">Reference proteome</keyword>
<gene>
    <name evidence="7" type="ORF">AC496_5524</name>
    <name evidence="10" type="ORF">ALQ11_04347</name>
    <name evidence="9" type="ORF">ALQ41_00007</name>
    <name evidence="8" type="ORF">ALQ42_00513</name>
</gene>
<dbReference type="EMBL" id="RBPT01000337">
    <property type="protein sequence ID" value="RMO42106.1"/>
    <property type="molecule type" value="Genomic_DNA"/>
</dbReference>
<dbReference type="Pfam" id="PF05227">
    <property type="entry name" value="CHASE3"/>
    <property type="match status" value="1"/>
</dbReference>
<dbReference type="PANTHER" id="PTHR45138">
    <property type="entry name" value="REGULATORY COMPONENTS OF SENSORY TRANSDUCTION SYSTEM"/>
    <property type="match status" value="1"/>
</dbReference>
<evidence type="ECO:0000313" key="14">
    <source>
        <dbReference type="Proteomes" id="UP000280599"/>
    </source>
</evidence>
<feature type="transmembrane region" description="Helical" evidence="5">
    <location>
        <begin position="179"/>
        <end position="202"/>
    </location>
</feature>
<dbReference type="EC" id="2.7.7.65" evidence="3"/>
<reference evidence="7 11" key="1">
    <citation type="submission" date="2015-07" db="EMBL/GenBank/DDBJ databases">
        <authorList>
            <person name="O'Brien H.E."/>
            <person name="Thakur S."/>
            <person name="Gong Y."/>
            <person name="Wang P.W."/>
            <person name="Guttman D.S."/>
        </authorList>
    </citation>
    <scope>NUCLEOTIDE SEQUENCE [LARGE SCALE GENOMIC DNA]</scope>
    <source>
        <strain evidence="7 11">BR1</strain>
    </source>
</reference>
<evidence type="ECO:0000313" key="13">
    <source>
        <dbReference type="Proteomes" id="UP000273536"/>
    </source>
</evidence>
<comment type="catalytic activity">
    <reaction evidence="4">
        <text>2 GTP = 3',3'-c-di-GMP + 2 diphosphate</text>
        <dbReference type="Rhea" id="RHEA:24898"/>
        <dbReference type="ChEBI" id="CHEBI:33019"/>
        <dbReference type="ChEBI" id="CHEBI:37565"/>
        <dbReference type="ChEBI" id="CHEBI:58805"/>
        <dbReference type="EC" id="2.7.7.65"/>
    </reaction>
</comment>
<dbReference type="InterPro" id="IPR029016">
    <property type="entry name" value="GAF-like_dom_sf"/>
</dbReference>
<evidence type="ECO:0000256" key="4">
    <source>
        <dbReference type="ARBA" id="ARBA00034247"/>
    </source>
</evidence>
<evidence type="ECO:0000259" key="6">
    <source>
        <dbReference type="PROSITE" id="PS50887"/>
    </source>
</evidence>
<dbReference type="InterPro" id="IPR000160">
    <property type="entry name" value="GGDEF_dom"/>
</dbReference>
<name>A0A0P9RUT2_PSESG</name>
<protein>
    <recommendedName>
        <fullName evidence="3">diguanylate cyclase</fullName>
        <ecNumber evidence="3">2.7.7.65</ecNumber>
    </recommendedName>
</protein>
<dbReference type="SUPFAM" id="SSF55781">
    <property type="entry name" value="GAF domain-like"/>
    <property type="match status" value="1"/>
</dbReference>
<dbReference type="AlphaFoldDB" id="A0A0P9RUT2"/>
<reference evidence="12 13" key="3">
    <citation type="submission" date="2018-08" db="EMBL/GenBank/DDBJ databases">
        <title>Recombination of ecologically and evolutionarily significant loci maintains genetic cohesion in the Pseudomonas syringae species complex.</title>
        <authorList>
            <person name="Dillon M."/>
            <person name="Thakur S."/>
            <person name="Almeida R.N.D."/>
            <person name="Weir B.S."/>
            <person name="Guttman D.S."/>
        </authorList>
    </citation>
    <scope>NUCLEOTIDE SEQUENCE [LARGE SCALE GENOMIC DNA]</scope>
    <source>
        <strain evidence="10 12">ICMP 4182</strain>
        <strain evidence="8 13">ICMP 6372</strain>
        <strain evidence="9 14">ICMP 867</strain>
    </source>
</reference>
<sequence>MGYQKPSLKIAAAAAVIIMGFNAAIAPLGLSWVGQTQQSRQLVEDQLTTLRALLERVVDAETGQRGYIITGDDRFLQPYYASLNTLPENLRTLDQLYATDPVEEQKAIHALRGQVEERMGNLAETIKLRRESGYEAAMKVVSQGTGKELTDHIRESISTQVAGEMSEVIALDRQLVQKAALAVAVSLSGTLLTLVLLTWLFLRMREAIRETEKFAVEASLESNRVEAGMKLLRKRNNEISLLGEMSQLLQTEMSLAEGLQITAEYCHRLLPGTAGSVYLYRNSADLLELAGAWGDGPPTHQTISPQACWGLRRGHSHQNTAGIPQIRCEHYTPLQPLGEMRQSNLCLPLAAYGEVMGLFYIRKPEAVDSEEGFSDAEKEIAKSISELVALALSNVKLRNALHAKSIRDPLTGLFNRRFMEETLKREIVRSSRSGSPLSLVMLDLDHFKQINDIHGHAAGDAVLRSTANLLTKSLRGSDVACRYGGEEILLILPDCAGEYAVQKAQELCDSIRAQIVTENGTAISVTGSFGVASTGSGKYDATELVVLADKALYQAKKEGRDRVIYKTSLGPENVGTR</sequence>
<keyword evidence="5" id="KW-0472">Membrane</keyword>
<keyword evidence="5" id="KW-0812">Transmembrane</keyword>
<evidence type="ECO:0000256" key="1">
    <source>
        <dbReference type="ARBA" id="ARBA00001946"/>
    </source>
</evidence>
<reference evidence="7 11" key="2">
    <citation type="submission" date="2015-10" db="EMBL/GenBank/DDBJ databases">
        <title>Comparative genomics and high-throughput reverse genetic screens identify a new phytobacterial MAMP and an Arabidopsis receptor required for immune elicitation.</title>
        <authorList>
            <person name="Mott G.A."/>
            <person name="Thakur S."/>
            <person name="Wang P.W."/>
            <person name="Desveaux D."/>
            <person name="Guttman D.S."/>
        </authorList>
    </citation>
    <scope>NUCLEOTIDE SEQUENCE [LARGE SCALE GENOMIC DNA]</scope>
    <source>
        <strain evidence="7 11">BR1</strain>
    </source>
</reference>
<evidence type="ECO:0000313" key="12">
    <source>
        <dbReference type="Proteomes" id="UP000272471"/>
    </source>
</evidence>
<dbReference type="SUPFAM" id="SSF55073">
    <property type="entry name" value="Nucleotide cyclase"/>
    <property type="match status" value="1"/>
</dbReference>
<keyword evidence="5" id="KW-1133">Transmembrane helix</keyword>
<dbReference type="GO" id="GO:0005886">
    <property type="term" value="C:plasma membrane"/>
    <property type="evidence" value="ECO:0007669"/>
    <property type="project" value="UniProtKB-SubCell"/>
</dbReference>
<evidence type="ECO:0000313" key="10">
    <source>
        <dbReference type="EMBL" id="RMQ18330.1"/>
    </source>
</evidence>
<dbReference type="NCBIfam" id="TIGR00254">
    <property type="entry name" value="GGDEF"/>
    <property type="match status" value="1"/>
</dbReference>
<dbReference type="SMART" id="SM00065">
    <property type="entry name" value="GAF"/>
    <property type="match status" value="1"/>
</dbReference>
<dbReference type="InterPro" id="IPR007891">
    <property type="entry name" value="CHASE3"/>
</dbReference>
<evidence type="ECO:0000313" key="7">
    <source>
        <dbReference type="EMBL" id="KPC44338.1"/>
    </source>
</evidence>
<dbReference type="Pfam" id="PF01590">
    <property type="entry name" value="GAF"/>
    <property type="match status" value="1"/>
</dbReference>
<comment type="subcellular location">
    <subcellularLocation>
        <location evidence="2">Cell inner membrane</location>
    </subcellularLocation>
</comment>
<evidence type="ECO:0000256" key="3">
    <source>
        <dbReference type="ARBA" id="ARBA00012528"/>
    </source>
</evidence>
<proteinExistence type="predicted"/>
<dbReference type="Pfam" id="PF00990">
    <property type="entry name" value="GGDEF"/>
    <property type="match status" value="1"/>
</dbReference>
<dbReference type="EMBL" id="RBPS01000281">
    <property type="protein sequence ID" value="RMO33208.1"/>
    <property type="molecule type" value="Genomic_DNA"/>
</dbReference>
<dbReference type="SMART" id="SM00267">
    <property type="entry name" value="GGDEF"/>
    <property type="match status" value="1"/>
</dbReference>
<dbReference type="CDD" id="cd01949">
    <property type="entry name" value="GGDEF"/>
    <property type="match status" value="1"/>
</dbReference>